<feature type="signal peptide" evidence="3">
    <location>
        <begin position="1"/>
        <end position="17"/>
    </location>
</feature>
<feature type="domain" description="Ig-like" evidence="4">
    <location>
        <begin position="237"/>
        <end position="324"/>
    </location>
</feature>
<keyword evidence="7" id="KW-1185">Reference proteome</keyword>
<dbReference type="GO" id="GO:0050808">
    <property type="term" value="P:synapse organization"/>
    <property type="evidence" value="ECO:0007669"/>
    <property type="project" value="TreeGrafter"/>
</dbReference>
<feature type="domain" description="Ig-like" evidence="4">
    <location>
        <begin position="43"/>
        <end position="139"/>
    </location>
</feature>
<dbReference type="Pfam" id="PF00047">
    <property type="entry name" value="ig"/>
    <property type="match status" value="1"/>
</dbReference>
<evidence type="ECO:0000256" key="2">
    <source>
        <dbReference type="ARBA" id="ARBA00023319"/>
    </source>
</evidence>
<dbReference type="GO" id="GO:0005886">
    <property type="term" value="C:plasma membrane"/>
    <property type="evidence" value="ECO:0007669"/>
    <property type="project" value="TreeGrafter"/>
</dbReference>
<dbReference type="Proteomes" id="UP001292094">
    <property type="component" value="Unassembled WGS sequence"/>
</dbReference>
<dbReference type="SUPFAM" id="SSF49265">
    <property type="entry name" value="Fibronectin type III"/>
    <property type="match status" value="1"/>
</dbReference>
<feature type="domain" description="Fibronectin type-III" evidence="5">
    <location>
        <begin position="328"/>
        <end position="432"/>
    </location>
</feature>
<comment type="caution">
    <text evidence="6">The sequence shown here is derived from an EMBL/GenBank/DDBJ whole genome shotgun (WGS) entry which is preliminary data.</text>
</comment>
<feature type="domain" description="Ig-like" evidence="4">
    <location>
        <begin position="148"/>
        <end position="230"/>
    </location>
</feature>
<dbReference type="SMART" id="SM00409">
    <property type="entry name" value="IG"/>
    <property type="match status" value="3"/>
</dbReference>
<dbReference type="InterPro" id="IPR003598">
    <property type="entry name" value="Ig_sub2"/>
</dbReference>
<dbReference type="InterPro" id="IPR007110">
    <property type="entry name" value="Ig-like_dom"/>
</dbReference>
<dbReference type="InterPro" id="IPR003961">
    <property type="entry name" value="FN3_dom"/>
</dbReference>
<dbReference type="InterPro" id="IPR013783">
    <property type="entry name" value="Ig-like_fold"/>
</dbReference>
<evidence type="ECO:0000313" key="7">
    <source>
        <dbReference type="Proteomes" id="UP001292094"/>
    </source>
</evidence>
<keyword evidence="1" id="KW-0677">Repeat</keyword>
<evidence type="ECO:0008006" key="8">
    <source>
        <dbReference type="Google" id="ProtNLM"/>
    </source>
</evidence>
<dbReference type="EMBL" id="JAWZYT010000487">
    <property type="protein sequence ID" value="KAK4322908.1"/>
    <property type="molecule type" value="Genomic_DNA"/>
</dbReference>
<protein>
    <recommendedName>
        <fullName evidence="8">Neurotrimin</fullName>
    </recommendedName>
</protein>
<dbReference type="PROSITE" id="PS50835">
    <property type="entry name" value="IG_LIKE"/>
    <property type="match status" value="3"/>
</dbReference>
<dbReference type="Pfam" id="PF00041">
    <property type="entry name" value="fn3"/>
    <property type="match status" value="1"/>
</dbReference>
<dbReference type="PANTHER" id="PTHR45080:SF33">
    <property type="entry name" value="IG-LIKE DOMAIN-CONTAINING PROTEIN"/>
    <property type="match status" value="1"/>
</dbReference>
<keyword evidence="2" id="KW-0393">Immunoglobulin domain</keyword>
<dbReference type="Pfam" id="PF13927">
    <property type="entry name" value="Ig_3"/>
    <property type="match status" value="1"/>
</dbReference>
<dbReference type="GO" id="GO:0030424">
    <property type="term" value="C:axon"/>
    <property type="evidence" value="ECO:0007669"/>
    <property type="project" value="TreeGrafter"/>
</dbReference>
<dbReference type="InterPro" id="IPR013106">
    <property type="entry name" value="Ig_V-set"/>
</dbReference>
<dbReference type="GO" id="GO:0007156">
    <property type="term" value="P:homophilic cell adhesion via plasma membrane adhesion molecules"/>
    <property type="evidence" value="ECO:0007669"/>
    <property type="project" value="TreeGrafter"/>
</dbReference>
<dbReference type="GO" id="GO:0043025">
    <property type="term" value="C:neuronal cell body"/>
    <property type="evidence" value="ECO:0007669"/>
    <property type="project" value="TreeGrafter"/>
</dbReference>
<dbReference type="PROSITE" id="PS50853">
    <property type="entry name" value="FN3"/>
    <property type="match status" value="1"/>
</dbReference>
<dbReference type="InterPro" id="IPR013151">
    <property type="entry name" value="Immunoglobulin_dom"/>
</dbReference>
<dbReference type="Pfam" id="PF07679">
    <property type="entry name" value="I-set"/>
    <property type="match status" value="1"/>
</dbReference>
<dbReference type="InterPro" id="IPR013098">
    <property type="entry name" value="Ig_I-set"/>
</dbReference>
<dbReference type="InterPro" id="IPR050958">
    <property type="entry name" value="Cell_Adh-Cytoskel_Orgn"/>
</dbReference>
<dbReference type="InterPro" id="IPR036179">
    <property type="entry name" value="Ig-like_dom_sf"/>
</dbReference>
<gene>
    <name evidence="6" type="ORF">Pmani_006357</name>
</gene>
<dbReference type="SMART" id="SM00406">
    <property type="entry name" value="IGv"/>
    <property type="match status" value="2"/>
</dbReference>
<evidence type="ECO:0000259" key="4">
    <source>
        <dbReference type="PROSITE" id="PS50835"/>
    </source>
</evidence>
<dbReference type="Gene3D" id="2.60.40.10">
    <property type="entry name" value="Immunoglobulins"/>
    <property type="match status" value="4"/>
</dbReference>
<evidence type="ECO:0000256" key="1">
    <source>
        <dbReference type="ARBA" id="ARBA00022737"/>
    </source>
</evidence>
<dbReference type="SMART" id="SM00060">
    <property type="entry name" value="FN3"/>
    <property type="match status" value="1"/>
</dbReference>
<dbReference type="SMART" id="SM00408">
    <property type="entry name" value="IGc2"/>
    <property type="match status" value="3"/>
</dbReference>
<sequence length="526" mass="58410">MLRITLILTIFYECSQAQHDSPWRQNRDHDYYYDPLHPEDDLPSITTPITHTNHLVRQNENVILPCAVEKLGAFSLTWQHEDNILWILQEREEGPYVMHVENDSDISRAGSSLSLSNVTLEDSGNYTCQVNTQPPRSLTHTLQVRVPPTIRAANNRTVVTVKKGHPITLSCHAHGIPKPRVTWTKKEGELIGAETFGPNLTLPTAGSKDNGVYVCTAEDDSGNTASADIMLQVLYPPKVRAESEVVYTGMNYETSLACVVEGEPVPQVKWFKGGVEPVNPLRLFKSVDASKRFSLQFARVQRGDFGNYTCNATNFMGNDSALISLQGRPKPVRYYSVGVGENGTSYTLVWHVESYAPVITYNIAYKNESDLEELWVNFTVPGTTSSSHYHSSSHTFTQLQPGATYHVQVTATNEFGESDVNQTFSFTTTLDDVESGIVPNIQENHKNNINANDNIDDGASWNSTGNYLTREGDSALTSSQTKVTHDEDEVHLGVDDTSSGLSLFTPTNQRTHVIAFVTASIIIFVF</sequence>
<dbReference type="SUPFAM" id="SSF48726">
    <property type="entry name" value="Immunoglobulin"/>
    <property type="match status" value="3"/>
</dbReference>
<proteinExistence type="predicted"/>
<dbReference type="InterPro" id="IPR036116">
    <property type="entry name" value="FN3_sf"/>
</dbReference>
<reference evidence="6" key="1">
    <citation type="submission" date="2023-11" db="EMBL/GenBank/DDBJ databases">
        <title>Genome assemblies of two species of porcelain crab, Petrolisthes cinctipes and Petrolisthes manimaculis (Anomura: Porcellanidae).</title>
        <authorList>
            <person name="Angst P."/>
        </authorList>
    </citation>
    <scope>NUCLEOTIDE SEQUENCE</scope>
    <source>
        <strain evidence="6">PB745_02</strain>
        <tissue evidence="6">Gill</tissue>
    </source>
</reference>
<dbReference type="InterPro" id="IPR003599">
    <property type="entry name" value="Ig_sub"/>
</dbReference>
<evidence type="ECO:0000256" key="3">
    <source>
        <dbReference type="SAM" id="SignalP"/>
    </source>
</evidence>
<evidence type="ECO:0000259" key="5">
    <source>
        <dbReference type="PROSITE" id="PS50853"/>
    </source>
</evidence>
<evidence type="ECO:0000313" key="6">
    <source>
        <dbReference type="EMBL" id="KAK4322908.1"/>
    </source>
</evidence>
<feature type="chain" id="PRO_5041906032" description="Neurotrimin" evidence="3">
    <location>
        <begin position="18"/>
        <end position="526"/>
    </location>
</feature>
<accession>A0AAE1UFS3</accession>
<name>A0AAE1UFS3_9EUCA</name>
<dbReference type="PANTHER" id="PTHR45080">
    <property type="entry name" value="CONTACTIN 5"/>
    <property type="match status" value="1"/>
</dbReference>
<dbReference type="GO" id="GO:0008046">
    <property type="term" value="F:axon guidance receptor activity"/>
    <property type="evidence" value="ECO:0007669"/>
    <property type="project" value="TreeGrafter"/>
</dbReference>
<dbReference type="AlphaFoldDB" id="A0AAE1UFS3"/>
<organism evidence="6 7">
    <name type="scientific">Petrolisthes manimaculis</name>
    <dbReference type="NCBI Taxonomy" id="1843537"/>
    <lineage>
        <taxon>Eukaryota</taxon>
        <taxon>Metazoa</taxon>
        <taxon>Ecdysozoa</taxon>
        <taxon>Arthropoda</taxon>
        <taxon>Crustacea</taxon>
        <taxon>Multicrustacea</taxon>
        <taxon>Malacostraca</taxon>
        <taxon>Eumalacostraca</taxon>
        <taxon>Eucarida</taxon>
        <taxon>Decapoda</taxon>
        <taxon>Pleocyemata</taxon>
        <taxon>Anomura</taxon>
        <taxon>Galatheoidea</taxon>
        <taxon>Porcellanidae</taxon>
        <taxon>Petrolisthes</taxon>
    </lineage>
</organism>
<keyword evidence="3" id="KW-0732">Signal</keyword>
<dbReference type="CDD" id="cd00063">
    <property type="entry name" value="FN3"/>
    <property type="match status" value="1"/>
</dbReference>
<dbReference type="CDD" id="cd00096">
    <property type="entry name" value="Ig"/>
    <property type="match status" value="2"/>
</dbReference>